<protein>
    <submittedName>
        <fullName evidence="1">Uncharacterized protein</fullName>
    </submittedName>
</protein>
<dbReference type="PATRIC" id="fig|630626.3.peg.1147"/>
<accession>K6UWW9</accession>
<gene>
    <name evidence="1" type="ordered locus">EBL_c11950</name>
</gene>
<dbReference type="STRING" id="630626.EBL_c11950"/>
<dbReference type="RefSeq" id="WP_002445117.1">
    <property type="nucleotide sequence ID" value="NC_017910.1"/>
</dbReference>
<evidence type="ECO:0000313" key="1">
    <source>
        <dbReference type="EMBL" id="AFJ46299.1"/>
    </source>
</evidence>
<keyword evidence="2" id="KW-1185">Reference proteome</keyword>
<evidence type="ECO:0000313" key="2">
    <source>
        <dbReference type="Proteomes" id="UP000001955"/>
    </source>
</evidence>
<dbReference type="KEGG" id="ebt:EBL_c11950"/>
<dbReference type="OrthoDB" id="7324255at2"/>
<dbReference type="AlphaFoldDB" id="I2B6Z5"/>
<reference evidence="1 2" key="1">
    <citation type="journal article" date="2012" name="J. Bacteriol.">
        <title>Complete genome sequence of the B12-producing Shimwellia blattae strain DSM 4481, isolated from a cockroach.</title>
        <authorList>
            <person name="Brzuszkiewicz E."/>
            <person name="Waschkowitz T."/>
            <person name="Wiezer A."/>
            <person name="Daniel R."/>
        </authorList>
    </citation>
    <scope>NUCLEOTIDE SEQUENCE [LARGE SCALE GENOMIC DNA]</scope>
    <source>
        <strain evidence="2">ATCC 29907 / DSM 4481 / JCM 1650 / NBRC 105725 / CDC 9005-74</strain>
    </source>
</reference>
<dbReference type="Proteomes" id="UP000001955">
    <property type="component" value="Chromosome"/>
</dbReference>
<proteinExistence type="predicted"/>
<dbReference type="eggNOG" id="ENOG502Z8DY">
    <property type="taxonomic scope" value="Bacteria"/>
</dbReference>
<dbReference type="EMBL" id="CP001560">
    <property type="protein sequence ID" value="AFJ46299.1"/>
    <property type="molecule type" value="Genomic_DNA"/>
</dbReference>
<accession>I2B6Z5</accession>
<dbReference type="HOGENOM" id="CLU_1239445_0_0_6"/>
<name>I2B6Z5_SHIBC</name>
<sequence length="223" mass="25533">MGDNAHLYGGARASEELTYFRREKPDWVDVGVGKPRYQALEELENVKAVKEGWPDISDTSKNPALRSKYNTFDDSMQAAEIPTGTVLYRVVDPSSSDNNICWMRKSEFDKLTSKNDWRRRFAVWKSWNENGEYVTYTVPPGQQLKVWEGRAGTQINQNAPEFSLEGGAVQIVLDPSQLKKEYTGPRQKTGWGYGDTTNDPVYPYLGLPKLENTHNWYEPKDKK</sequence>
<organism evidence="1 2">
    <name type="scientific">Shimwellia blattae (strain ATCC 29907 / DSM 4481 / JCM 1650 / NBRC 105725 / CDC 9005-74)</name>
    <name type="common">Escherichia blattae</name>
    <dbReference type="NCBI Taxonomy" id="630626"/>
    <lineage>
        <taxon>Bacteria</taxon>
        <taxon>Pseudomonadati</taxon>
        <taxon>Pseudomonadota</taxon>
        <taxon>Gammaproteobacteria</taxon>
        <taxon>Enterobacterales</taxon>
        <taxon>Enterobacteriaceae</taxon>
        <taxon>Shimwellia</taxon>
    </lineage>
</organism>